<evidence type="ECO:0000256" key="10">
    <source>
        <dbReference type="ARBA" id="ARBA00023069"/>
    </source>
</evidence>
<proteinExistence type="inferred from homology"/>
<dbReference type="Ensembl" id="ENSAMET00000032373.1">
    <property type="protein sequence ID" value="ENSAMEP00000038071.1"/>
    <property type="gene ID" value="ENSAMEG00000001293.2"/>
</dbReference>
<evidence type="ECO:0000256" key="11">
    <source>
        <dbReference type="ARBA" id="ARBA00023273"/>
    </source>
</evidence>
<dbReference type="FunFam" id="1.25.40.470:FF:000008">
    <property type="entry name" value="Intraflagellar transport protein 172 homolog"/>
    <property type="match status" value="1"/>
</dbReference>
<comment type="subcellular location">
    <subcellularLocation>
        <location evidence="1">Cell projection</location>
        <location evidence="1">Cilium</location>
    </subcellularLocation>
</comment>
<dbReference type="GO" id="GO:0005930">
    <property type="term" value="C:axoneme"/>
    <property type="evidence" value="ECO:0007669"/>
    <property type="project" value="TreeGrafter"/>
</dbReference>
<dbReference type="InterPro" id="IPR015943">
    <property type="entry name" value="WD40/YVTN_repeat-like_dom_sf"/>
</dbReference>
<dbReference type="Gene3D" id="2.130.10.10">
    <property type="entry name" value="YVTN repeat-like/Quinoprotein amine dehydrogenase"/>
    <property type="match status" value="1"/>
</dbReference>
<dbReference type="GO" id="GO:0042073">
    <property type="term" value="P:intraciliary transport"/>
    <property type="evidence" value="ECO:0007669"/>
    <property type="project" value="TreeGrafter"/>
</dbReference>
<evidence type="ECO:0000256" key="9">
    <source>
        <dbReference type="ARBA" id="ARBA00022990"/>
    </source>
</evidence>
<keyword evidence="2" id="KW-0217">Developmental protein</keyword>
<keyword evidence="10" id="KW-0969">Cilium</keyword>
<keyword evidence="9" id="KW-0007">Acetylation</keyword>
<comment type="similarity">
    <text evidence="12">Belongs to the IFT172 family.</text>
</comment>
<accession>A0A7N5KC74</accession>
<dbReference type="Proteomes" id="UP000008912">
    <property type="component" value="Unassembled WGS sequence"/>
</dbReference>
<evidence type="ECO:0000259" key="15">
    <source>
        <dbReference type="Pfam" id="PF23387"/>
    </source>
</evidence>
<dbReference type="Pfam" id="PF24762">
    <property type="entry name" value="TPR_IF140-IFT172"/>
    <property type="match status" value="1"/>
</dbReference>
<feature type="domain" description="IFT80/172/WDR35 TPR" evidence="15">
    <location>
        <begin position="482"/>
        <end position="611"/>
    </location>
</feature>
<dbReference type="Gene3D" id="1.25.40.470">
    <property type="match status" value="3"/>
</dbReference>
<keyword evidence="18" id="KW-1185">Reference proteome</keyword>
<dbReference type="InterPro" id="IPR016024">
    <property type="entry name" value="ARM-type_fold"/>
</dbReference>
<feature type="domain" description="IF140/IFT172/WDR19 TPR" evidence="16">
    <location>
        <begin position="888"/>
        <end position="1048"/>
    </location>
</feature>
<reference evidence="17" key="3">
    <citation type="submission" date="2025-09" db="UniProtKB">
        <authorList>
            <consortium name="Ensembl"/>
        </authorList>
    </citation>
    <scope>IDENTIFICATION</scope>
</reference>
<keyword evidence="3" id="KW-0488">Methylation</keyword>
<evidence type="ECO:0000256" key="1">
    <source>
        <dbReference type="ARBA" id="ARBA00004138"/>
    </source>
</evidence>
<dbReference type="GeneTree" id="ENSGT00940000153417"/>
<evidence type="ECO:0000256" key="3">
    <source>
        <dbReference type="ARBA" id="ARBA00022481"/>
    </source>
</evidence>
<evidence type="ECO:0000256" key="6">
    <source>
        <dbReference type="ARBA" id="ARBA00022737"/>
    </source>
</evidence>
<reference evidence="17" key="2">
    <citation type="submission" date="2025-08" db="UniProtKB">
        <authorList>
            <consortium name="Ensembl"/>
        </authorList>
    </citation>
    <scope>IDENTIFICATION</scope>
</reference>
<keyword evidence="7" id="KW-0802">TPR repeat</keyword>
<evidence type="ECO:0000259" key="16">
    <source>
        <dbReference type="Pfam" id="PF24762"/>
    </source>
</evidence>
<dbReference type="FunFam" id="2.130.10.10:FF:000345">
    <property type="entry name" value="intraflagellar transport protein 172 homolog"/>
    <property type="match status" value="1"/>
</dbReference>
<dbReference type="SUPFAM" id="SSF50978">
    <property type="entry name" value="WD40 repeat-like"/>
    <property type="match status" value="1"/>
</dbReference>
<keyword evidence="11" id="KW-0966">Cell projection</keyword>
<evidence type="ECO:0000256" key="7">
    <source>
        <dbReference type="ARBA" id="ARBA00022803"/>
    </source>
</evidence>
<gene>
    <name evidence="17" type="primary">IFT172</name>
</gene>
<sequence length="1639" mass="184833">MQLKHLRTLLSPQDGAAKVTCMAWSQNNAKFAVCTVDRVVLLYDEHGERRDKFSTKPADMKYGRKSYMVKGMAFSPDSTKIAIGQTDNIIYVYKIGEDWGDKKVICNKFIQTSAVTCLQWPAEHIIVFGLAEGKVRLANTKTNKSSTIYGTDSYVVSLTTNCSGKGILSGHADGTIVRYFFDDEGSGESQVIVKNLSSGTRVVLKSHYGYEVEEVKILGQERYLVAHTSDTLLLGDLNTNRLSEVAWQGSGGNEKYFFENENVCMIFNAGELTLVEYGSNDTLGSVRTEFMNPHLISVRINERRQRGMEDNKKLAYLVDIKTIAIVDLVGGYNIGTISHESRVDWLELNETGHKLLFRDRKLRLHLYDIESCSKTMILNFCSYVQWVPGSDVLVAQNRNSLCVWYNIEAPERVTMSTIRGDVVGLERGGGKTEVMVTEGVTTVAYTLDEGLIEFGTAIDDGNYTRATAFLETLEMTPETEAMWKTLSKLALEARQLHIAERCFSALGHVAKARFLHETNEIADQVSREYGGEGTDFYQVRARLAMLEKNYKLAEMIFLEQNAVEEAMDMYQELHRWDECIAVAQAKGHPALEKLRRGYYQWLMDTQQEERAGELQESQGDGQAAVSLYLKAGLPAKAARLVLAREELLANTELVEHITAALIKGELYERAGDLFEKIRNPQRALECYCKGNAFMKAVELARLAFPVEVVKLEEAWGDHLVQQRQLDAAINHYIEARCSIKAIEAALGARQWKKAIYILDLQDRNTASKYYPLVAQHYASLQEYEIAEKLYLKGDRTKDAIDMYTQAGRWEQAHKLAMKCMRPEDVSVVYITQAQEMEKQGKYREAERLYVTVEEPDLAITMFKKHKLYDDMIRLVGKHHPDLLSDTHLHLGKELEAEGRLQEAEYHYLKAQEWKATVNMYRSSGLWEEAYRVAKAHGGANAHKHVAYLWAKSLGGESAVRLLNKLGLLEAAIDHAADNCSFEFAFELSRLALKHKTPEIHLRYAMYLEDEGKFEEAEAEFIRAGKPKEAVLMFVHNQDWEAAQRVAEAHDPDSVAEVLVGQARGALEEKDFQKAEGLLLRAQRPGLALNYYKEAGLWSDALRICKDYVPGQLEALQEEYEREATKKGARGMEGLVDQARQWEQAGEYSRAVDCYLKVRDSGSSSLVEKCWMKAAELAIKFLPPQRSLEVVRAVGPQLIGIGKHNAAAELYLNLDLVKEAIDAFIEGEEWNKAKRVAKELDPRYEDYVDQHYKEFLKNQGKVDSLVGVDVVAALDLYVEQGQWDKCIETATKQNYKILHKYVALYATHLIREGGYGQALALYVQHGAPANPQNFNIYKRIFTDMVSSPGTNSAEAYHNWADLRDVLFNLCENLVRSSEANSPAHEEFETMLLIAHYYATRSAAQSVKQLETVAARLSVSLLRHTQLLPADKAFYEAGTAAKAVGWENMAFIFLNRFLDLTDAIEEGTLDALDHSDFQDTDIPFEVPLPAKQHVPEAQREEVRDWVLTVSMDQRLEQVLPRDERGAYEASLVAASTGVRALPCLITGAEPYSTPHSVVGGKEGKTAGSREYFTPKLLSVFPLQMFIFFSSPTGYPILRNKIEFKRPGKAANKDNWNKFLMAIKVREGDLEGGGRESSTEGK</sequence>
<keyword evidence="5" id="KW-0853">WD repeat</keyword>
<name>A0A7N5KC74_AILME</name>
<dbReference type="InterPro" id="IPR001680">
    <property type="entry name" value="WD40_rpt"/>
</dbReference>
<organism evidence="17 18">
    <name type="scientific">Ailuropoda melanoleuca</name>
    <name type="common">Giant panda</name>
    <dbReference type="NCBI Taxonomy" id="9646"/>
    <lineage>
        <taxon>Eukaryota</taxon>
        <taxon>Metazoa</taxon>
        <taxon>Chordata</taxon>
        <taxon>Craniata</taxon>
        <taxon>Vertebrata</taxon>
        <taxon>Euteleostomi</taxon>
        <taxon>Mammalia</taxon>
        <taxon>Eutheria</taxon>
        <taxon>Laurasiatheria</taxon>
        <taxon>Carnivora</taxon>
        <taxon>Caniformia</taxon>
        <taxon>Ursidae</taxon>
        <taxon>Ailuropoda</taxon>
    </lineage>
</organism>
<dbReference type="FunFam" id="1.25.40.470:FF:000013">
    <property type="entry name" value="intraflagellar transport protein 172 homolog"/>
    <property type="match status" value="1"/>
</dbReference>
<evidence type="ECO:0000256" key="5">
    <source>
        <dbReference type="ARBA" id="ARBA00022574"/>
    </source>
</evidence>
<dbReference type="PANTHER" id="PTHR15722:SF2">
    <property type="entry name" value="INTRAFLAGELLAR TRANSPORT PROTEIN 172 HOMOLOG"/>
    <property type="match status" value="1"/>
</dbReference>
<evidence type="ECO:0000313" key="17">
    <source>
        <dbReference type="Ensembl" id="ENSAMEP00000038071.1"/>
    </source>
</evidence>
<evidence type="ECO:0000256" key="8">
    <source>
        <dbReference type="ARBA" id="ARBA00022843"/>
    </source>
</evidence>
<protein>
    <recommendedName>
        <fullName evidence="14">Intraflagellar transport protein 172 homolog</fullName>
    </recommendedName>
</protein>
<reference evidence="17 18" key="1">
    <citation type="journal article" date="2010" name="Nature">
        <title>The sequence and de novo assembly of the giant panda genome.</title>
        <authorList>
            <person name="Li R."/>
            <person name="Fan W."/>
            <person name="Tian G."/>
            <person name="Zhu H."/>
            <person name="He L."/>
            <person name="Cai J."/>
            <person name="Huang Q."/>
            <person name="Cai Q."/>
            <person name="Li B."/>
            <person name="Bai Y."/>
            <person name="Zhang Z."/>
            <person name="Zhang Y."/>
            <person name="Wang W."/>
            <person name="Li J."/>
            <person name="Wei F."/>
            <person name="Li H."/>
            <person name="Jian M."/>
            <person name="Li J."/>
            <person name="Zhang Z."/>
            <person name="Nielsen R."/>
            <person name="Li D."/>
            <person name="Gu W."/>
            <person name="Yang Z."/>
            <person name="Xuan Z."/>
            <person name="Ryder O.A."/>
            <person name="Leung F.C."/>
            <person name="Zhou Y."/>
            <person name="Cao J."/>
            <person name="Sun X."/>
            <person name="Fu Y."/>
            <person name="Fang X."/>
            <person name="Guo X."/>
            <person name="Wang B."/>
            <person name="Hou R."/>
            <person name="Shen F."/>
            <person name="Mu B."/>
            <person name="Ni P."/>
            <person name="Lin R."/>
            <person name="Qian W."/>
            <person name="Wang G."/>
            <person name="Yu C."/>
            <person name="Nie W."/>
            <person name="Wang J."/>
            <person name="Wu Z."/>
            <person name="Liang H."/>
            <person name="Min J."/>
            <person name="Wu Q."/>
            <person name="Cheng S."/>
            <person name="Ruan J."/>
            <person name="Wang M."/>
            <person name="Shi Z."/>
            <person name="Wen M."/>
            <person name="Liu B."/>
            <person name="Ren X."/>
            <person name="Zheng H."/>
            <person name="Dong D."/>
            <person name="Cook K."/>
            <person name="Shan G."/>
            <person name="Zhang H."/>
            <person name="Kosiol C."/>
            <person name="Xie X."/>
            <person name="Lu Z."/>
            <person name="Zheng H."/>
            <person name="Li Y."/>
            <person name="Steiner C.C."/>
            <person name="Lam T.T."/>
            <person name="Lin S."/>
            <person name="Zhang Q."/>
            <person name="Li G."/>
            <person name="Tian J."/>
            <person name="Gong T."/>
            <person name="Liu H."/>
            <person name="Zhang D."/>
            <person name="Fang L."/>
            <person name="Ye C."/>
            <person name="Zhang J."/>
            <person name="Hu W."/>
            <person name="Xu A."/>
            <person name="Ren Y."/>
            <person name="Zhang G."/>
            <person name="Bruford M.W."/>
            <person name="Li Q."/>
            <person name="Ma L."/>
            <person name="Guo Y."/>
            <person name="An N."/>
            <person name="Hu Y."/>
            <person name="Zheng Y."/>
            <person name="Shi Y."/>
            <person name="Li Z."/>
            <person name="Liu Q."/>
            <person name="Chen Y."/>
            <person name="Zhao J."/>
            <person name="Qu N."/>
            <person name="Zhao S."/>
            <person name="Tian F."/>
            <person name="Wang X."/>
            <person name="Wang H."/>
            <person name="Xu L."/>
            <person name="Liu X."/>
            <person name="Vinar T."/>
            <person name="Wang Y."/>
            <person name="Lam T.W."/>
            <person name="Yiu S.M."/>
            <person name="Liu S."/>
            <person name="Zhang H."/>
            <person name="Li D."/>
            <person name="Huang Y."/>
            <person name="Wang X."/>
            <person name="Yang G."/>
            <person name="Jiang Z."/>
            <person name="Wang J."/>
            <person name="Qin N."/>
            <person name="Li L."/>
            <person name="Li J."/>
            <person name="Bolund L."/>
            <person name="Kristiansen K."/>
            <person name="Wong G.K."/>
            <person name="Olson M."/>
            <person name="Zhang X."/>
            <person name="Li S."/>
            <person name="Yang H."/>
            <person name="Wang J."/>
            <person name="Wang J."/>
        </authorList>
    </citation>
    <scope>NUCLEOTIDE SEQUENCE [LARGE SCALE GENOMIC DNA]</scope>
</reference>
<dbReference type="InterPro" id="IPR056157">
    <property type="entry name" value="TPR_IFT80_172_dom"/>
</dbReference>
<dbReference type="FunFam" id="1.25.40.470:FF:000012">
    <property type="entry name" value="intraflagellar transport protein 172 homolog"/>
    <property type="match status" value="1"/>
</dbReference>
<dbReference type="GO" id="GO:0036064">
    <property type="term" value="C:ciliary basal body"/>
    <property type="evidence" value="ECO:0007669"/>
    <property type="project" value="TreeGrafter"/>
</dbReference>
<dbReference type="Pfam" id="PF00400">
    <property type="entry name" value="WD40"/>
    <property type="match status" value="1"/>
</dbReference>
<dbReference type="Pfam" id="PF23387">
    <property type="entry name" value="TPR_IFT80_172"/>
    <property type="match status" value="1"/>
</dbReference>
<evidence type="ECO:0000256" key="13">
    <source>
        <dbReference type="ARBA" id="ARBA00058824"/>
    </source>
</evidence>
<evidence type="ECO:0000256" key="14">
    <source>
        <dbReference type="ARBA" id="ARBA00073483"/>
    </source>
</evidence>
<dbReference type="SMART" id="SM00320">
    <property type="entry name" value="WD40"/>
    <property type="match status" value="4"/>
</dbReference>
<evidence type="ECO:0000256" key="2">
    <source>
        <dbReference type="ARBA" id="ARBA00022473"/>
    </source>
</evidence>
<evidence type="ECO:0000313" key="18">
    <source>
        <dbReference type="Proteomes" id="UP000008912"/>
    </source>
</evidence>
<dbReference type="PANTHER" id="PTHR15722">
    <property type="entry name" value="IFT140/172-RELATED"/>
    <property type="match status" value="1"/>
</dbReference>
<keyword evidence="4" id="KW-1017">Isopeptide bond</keyword>
<dbReference type="InterPro" id="IPR056168">
    <property type="entry name" value="TPR_IF140/IFT172/WDR19"/>
</dbReference>
<keyword evidence="8" id="KW-0832">Ubl conjugation</keyword>
<dbReference type="GO" id="GO:0030992">
    <property type="term" value="C:intraciliary transport particle B"/>
    <property type="evidence" value="ECO:0007669"/>
    <property type="project" value="TreeGrafter"/>
</dbReference>
<keyword evidence="6" id="KW-0677">Repeat</keyword>
<comment type="function">
    <text evidence="13">Required for the maintenance and formation of cilia. Plays an indirect role in hedgehog (Hh) signaling, cilia being required for all activity of the hedgehog pathway.</text>
</comment>
<evidence type="ECO:0000256" key="4">
    <source>
        <dbReference type="ARBA" id="ARBA00022499"/>
    </source>
</evidence>
<dbReference type="SUPFAM" id="SSF48371">
    <property type="entry name" value="ARM repeat"/>
    <property type="match status" value="1"/>
</dbReference>
<evidence type="ECO:0000256" key="12">
    <source>
        <dbReference type="ARBA" id="ARBA00038130"/>
    </source>
</evidence>
<dbReference type="InterPro" id="IPR036322">
    <property type="entry name" value="WD40_repeat_dom_sf"/>
</dbReference>